<keyword evidence="2" id="KW-0012">Acyltransferase</keyword>
<dbReference type="Gene3D" id="3.40.630.30">
    <property type="match status" value="1"/>
</dbReference>
<proteinExistence type="predicted"/>
<keyword evidence="2" id="KW-0808">Transferase</keyword>
<dbReference type="EC" id="2.3.1.-" evidence="2"/>
<dbReference type="Pfam" id="PF13508">
    <property type="entry name" value="Acetyltransf_7"/>
    <property type="match status" value="1"/>
</dbReference>
<dbReference type="PROSITE" id="PS51186">
    <property type="entry name" value="GNAT"/>
    <property type="match status" value="1"/>
</dbReference>
<reference evidence="3" key="1">
    <citation type="journal article" date="2019" name="Int. J. Syst. Evol. Microbiol.">
        <title>The Global Catalogue of Microorganisms (GCM) 10K type strain sequencing project: providing services to taxonomists for standard genome sequencing and annotation.</title>
        <authorList>
            <consortium name="The Broad Institute Genomics Platform"/>
            <consortium name="The Broad Institute Genome Sequencing Center for Infectious Disease"/>
            <person name="Wu L."/>
            <person name="Ma J."/>
        </authorList>
    </citation>
    <scope>NUCLEOTIDE SEQUENCE [LARGE SCALE GENOMIC DNA]</scope>
    <source>
        <strain evidence="3">CCUG 63287</strain>
    </source>
</reference>
<gene>
    <name evidence="2" type="ORF">ACFO26_00650</name>
</gene>
<accession>A0ABV9J9G4</accession>
<feature type="domain" description="N-acetyltransferase" evidence="1">
    <location>
        <begin position="1"/>
        <end position="135"/>
    </location>
</feature>
<dbReference type="RefSeq" id="WP_213534462.1">
    <property type="nucleotide sequence ID" value="NZ_BOVQ01000003.1"/>
</dbReference>
<dbReference type="SUPFAM" id="SSF55729">
    <property type="entry name" value="Acyl-CoA N-acyltransferases (Nat)"/>
    <property type="match status" value="1"/>
</dbReference>
<organism evidence="2 3">
    <name type="scientific">Lactococcus nasutitermitis</name>
    <dbReference type="NCBI Taxonomy" id="1652957"/>
    <lineage>
        <taxon>Bacteria</taxon>
        <taxon>Bacillati</taxon>
        <taxon>Bacillota</taxon>
        <taxon>Bacilli</taxon>
        <taxon>Lactobacillales</taxon>
        <taxon>Streptococcaceae</taxon>
        <taxon>Lactococcus</taxon>
    </lineage>
</organism>
<dbReference type="GO" id="GO:0016746">
    <property type="term" value="F:acyltransferase activity"/>
    <property type="evidence" value="ECO:0007669"/>
    <property type="project" value="UniProtKB-KW"/>
</dbReference>
<evidence type="ECO:0000259" key="1">
    <source>
        <dbReference type="PROSITE" id="PS51186"/>
    </source>
</evidence>
<dbReference type="InterPro" id="IPR016181">
    <property type="entry name" value="Acyl_CoA_acyltransferase"/>
</dbReference>
<dbReference type="Proteomes" id="UP001595987">
    <property type="component" value="Unassembled WGS sequence"/>
</dbReference>
<protein>
    <submittedName>
        <fullName evidence="2">GNAT family N-acetyltransferase</fullName>
        <ecNumber evidence="2">2.3.1.-</ecNumber>
    </submittedName>
</protein>
<dbReference type="EMBL" id="JBHSGD010000001">
    <property type="protein sequence ID" value="MFC4651418.1"/>
    <property type="molecule type" value="Genomic_DNA"/>
</dbReference>
<dbReference type="CDD" id="cd04301">
    <property type="entry name" value="NAT_SF"/>
    <property type="match status" value="1"/>
</dbReference>
<evidence type="ECO:0000313" key="2">
    <source>
        <dbReference type="EMBL" id="MFC4651418.1"/>
    </source>
</evidence>
<evidence type="ECO:0000313" key="3">
    <source>
        <dbReference type="Proteomes" id="UP001595987"/>
    </source>
</evidence>
<name>A0ABV9J9G4_9LACT</name>
<sequence>MKIQQITENKAAFMTLLTLADDEKFIADYLEKGDMWTLDELAVAIVTDEGDFFELQNLAVLASAQGQGYGSQMLEFLSEKYPKLHVRTDEYTAVFYEKSGFTAYKTVKNYFPEKYGHQVFDRGYEIKDNIYLRKE</sequence>
<dbReference type="InterPro" id="IPR000182">
    <property type="entry name" value="GNAT_dom"/>
</dbReference>
<keyword evidence="3" id="KW-1185">Reference proteome</keyword>
<comment type="caution">
    <text evidence="2">The sequence shown here is derived from an EMBL/GenBank/DDBJ whole genome shotgun (WGS) entry which is preliminary data.</text>
</comment>